<dbReference type="PANTHER" id="PTHR12072:SF5">
    <property type="entry name" value="CWF19-LIKE PROTEIN 2"/>
    <property type="match status" value="1"/>
</dbReference>
<dbReference type="Pfam" id="PF04676">
    <property type="entry name" value="CwfJ_C_2"/>
    <property type="match status" value="1"/>
</dbReference>
<dbReference type="EMBL" id="JANBPT010001699">
    <property type="protein sequence ID" value="KAJ1905704.1"/>
    <property type="molecule type" value="Genomic_DNA"/>
</dbReference>
<feature type="domain" description="Cwf19-like protein C-terminal" evidence="3">
    <location>
        <begin position="350"/>
        <end position="475"/>
    </location>
</feature>
<organism evidence="5 6">
    <name type="scientific">Tieghemiomyces parasiticus</name>
    <dbReference type="NCBI Taxonomy" id="78921"/>
    <lineage>
        <taxon>Eukaryota</taxon>
        <taxon>Fungi</taxon>
        <taxon>Fungi incertae sedis</taxon>
        <taxon>Zoopagomycota</taxon>
        <taxon>Kickxellomycotina</taxon>
        <taxon>Dimargaritomycetes</taxon>
        <taxon>Dimargaritales</taxon>
        <taxon>Dimargaritaceae</taxon>
        <taxon>Tieghemiomyces</taxon>
    </lineage>
</organism>
<proteinExistence type="inferred from homology"/>
<gene>
    <name evidence="5" type="primary">cwf19_2</name>
    <name evidence="5" type="ORF">IWQ60_012227</name>
</gene>
<comment type="similarity">
    <text evidence="1">Belongs to the CWF19 family.</text>
</comment>
<dbReference type="Pfam" id="PF04677">
    <property type="entry name" value="CwfJ_C_1"/>
    <property type="match status" value="1"/>
</dbReference>
<evidence type="ECO:0000256" key="2">
    <source>
        <dbReference type="SAM" id="MobiDB-lite"/>
    </source>
</evidence>
<dbReference type="Proteomes" id="UP001150569">
    <property type="component" value="Unassembled WGS sequence"/>
</dbReference>
<dbReference type="InterPro" id="IPR006768">
    <property type="entry name" value="Cwf19-like_C_dom-1"/>
</dbReference>
<feature type="compositionally biased region" description="Basic and acidic residues" evidence="2">
    <location>
        <begin position="1"/>
        <end position="11"/>
    </location>
</feature>
<accession>A0A9W8DLK3</accession>
<feature type="region of interest" description="Disordered" evidence="2">
    <location>
        <begin position="1"/>
        <end position="145"/>
    </location>
</feature>
<dbReference type="SUPFAM" id="SSF54197">
    <property type="entry name" value="HIT-like"/>
    <property type="match status" value="1"/>
</dbReference>
<feature type="compositionally biased region" description="Basic and acidic residues" evidence="2">
    <location>
        <begin position="25"/>
        <end position="40"/>
    </location>
</feature>
<name>A0A9W8DLK3_9FUNG</name>
<keyword evidence="6" id="KW-1185">Reference proteome</keyword>
<reference evidence="5" key="1">
    <citation type="submission" date="2022-07" db="EMBL/GenBank/DDBJ databases">
        <title>Phylogenomic reconstructions and comparative analyses of Kickxellomycotina fungi.</title>
        <authorList>
            <person name="Reynolds N.K."/>
            <person name="Stajich J.E."/>
            <person name="Barry K."/>
            <person name="Grigoriev I.V."/>
            <person name="Crous P."/>
            <person name="Smith M.E."/>
        </authorList>
    </citation>
    <scope>NUCLEOTIDE SEQUENCE</scope>
    <source>
        <strain evidence="5">RSA 861</strain>
    </source>
</reference>
<dbReference type="InterPro" id="IPR040194">
    <property type="entry name" value="Cwf19-like"/>
</dbReference>
<dbReference type="InterPro" id="IPR036265">
    <property type="entry name" value="HIT-like_sf"/>
</dbReference>
<sequence length="480" mass="54965">MGKSRRDDDRKERRRHRSRSHSRSRSPDRRKESKHRDHKESKRHSSRDRHRDDSQRRHKSSRRSDKSSRHTQDQWAEKKAVAADIDKRVDAGPKVVTLPNFDDQGRPLNLDQDPRLQYLQGDASAGSSSRSRRKTPGPVMDDGQDDDIMTLLHQEKYANAGNSDAQMAKRILRDAKFEDNLEYLDDNVDKLAKTSHGLSDQQKRNIAVDDYKTLVDCRYCFQTPEKDSGTNASPVPPSVPVIAIGNQVYLALPESEPMVPGHCLIVPLQHTVSTLRCEDDTWTEIRNFMKCLMYAFHAKDQAVVFMETVMEVSARKGRHTAIECIPIPQQYEGGLAAFFKEGLMDADEEWTQHRRIIDTAPREKKLTDLAREGAFGTGCSAKSDRTVTTGGFRRTMSPQVAYFHVWLTLDGGLGHVIENPALFPRYFGKQILASIVDVPPRLYRHPKKLPSKASLCRQRVREFRELTKWDDFDWTKSLDG</sequence>
<comment type="caution">
    <text evidence="5">The sequence shown here is derived from an EMBL/GenBank/DDBJ whole genome shotgun (WGS) entry which is preliminary data.</text>
</comment>
<evidence type="ECO:0000259" key="4">
    <source>
        <dbReference type="Pfam" id="PF04677"/>
    </source>
</evidence>
<feature type="compositionally biased region" description="Basic and acidic residues" evidence="2">
    <location>
        <begin position="62"/>
        <end position="91"/>
    </location>
</feature>
<dbReference type="GO" id="GO:0071014">
    <property type="term" value="C:post-mRNA release spliceosomal complex"/>
    <property type="evidence" value="ECO:0007669"/>
    <property type="project" value="TreeGrafter"/>
</dbReference>
<dbReference type="OrthoDB" id="2113965at2759"/>
<evidence type="ECO:0000313" key="6">
    <source>
        <dbReference type="Proteomes" id="UP001150569"/>
    </source>
</evidence>
<evidence type="ECO:0000256" key="1">
    <source>
        <dbReference type="ARBA" id="ARBA00006795"/>
    </source>
</evidence>
<evidence type="ECO:0000259" key="3">
    <source>
        <dbReference type="Pfam" id="PF04676"/>
    </source>
</evidence>
<dbReference type="GO" id="GO:0000398">
    <property type="term" value="P:mRNA splicing, via spliceosome"/>
    <property type="evidence" value="ECO:0007669"/>
    <property type="project" value="TreeGrafter"/>
</dbReference>
<evidence type="ECO:0000313" key="5">
    <source>
        <dbReference type="EMBL" id="KAJ1905704.1"/>
    </source>
</evidence>
<feature type="domain" description="Cwf19-like C-terminal" evidence="4">
    <location>
        <begin position="216"/>
        <end position="338"/>
    </location>
</feature>
<dbReference type="Gene3D" id="3.30.428.10">
    <property type="entry name" value="HIT-like"/>
    <property type="match status" value="1"/>
</dbReference>
<dbReference type="PANTHER" id="PTHR12072">
    <property type="entry name" value="CWF19, CELL CYCLE CONTROL PROTEIN"/>
    <property type="match status" value="1"/>
</dbReference>
<dbReference type="AlphaFoldDB" id="A0A9W8DLK3"/>
<feature type="compositionally biased region" description="Basic residues" evidence="2">
    <location>
        <begin position="12"/>
        <end position="24"/>
    </location>
</feature>
<dbReference type="InterPro" id="IPR006767">
    <property type="entry name" value="Cwf19-like_C_dom-2"/>
</dbReference>
<protein>
    <submittedName>
        <fullName evidence="5">Pre-mRNA-splicing factor cwf19</fullName>
    </submittedName>
</protein>